<dbReference type="SMART" id="SM00829">
    <property type="entry name" value="PKS_ER"/>
    <property type="match status" value="1"/>
</dbReference>
<accession>A0A4Q0VFR5</accession>
<dbReference type="GO" id="GO:0016651">
    <property type="term" value="F:oxidoreductase activity, acting on NAD(P)H"/>
    <property type="evidence" value="ECO:0007669"/>
    <property type="project" value="TreeGrafter"/>
</dbReference>
<dbReference type="InterPro" id="IPR013154">
    <property type="entry name" value="ADH-like_N"/>
</dbReference>
<dbReference type="Pfam" id="PF00107">
    <property type="entry name" value="ADH_zinc_N"/>
    <property type="match status" value="1"/>
</dbReference>
<keyword evidence="1" id="KW-0521">NADP</keyword>
<dbReference type="EMBL" id="QXIL01000041">
    <property type="protein sequence ID" value="RXI75929.1"/>
    <property type="molecule type" value="Genomic_DNA"/>
</dbReference>
<dbReference type="Pfam" id="PF08240">
    <property type="entry name" value="ADH_N"/>
    <property type="match status" value="1"/>
</dbReference>
<dbReference type="InterPro" id="IPR011032">
    <property type="entry name" value="GroES-like_sf"/>
</dbReference>
<dbReference type="OrthoDB" id="9792162at2"/>
<keyword evidence="5" id="KW-1185">Reference proteome</keyword>
<dbReference type="SUPFAM" id="SSF50129">
    <property type="entry name" value="GroES-like"/>
    <property type="match status" value="1"/>
</dbReference>
<dbReference type="InterPro" id="IPR013149">
    <property type="entry name" value="ADH-like_C"/>
</dbReference>
<dbReference type="InterPro" id="IPR020843">
    <property type="entry name" value="ER"/>
</dbReference>
<evidence type="ECO:0000313" key="5">
    <source>
        <dbReference type="Proteomes" id="UP000290602"/>
    </source>
</evidence>
<dbReference type="Proteomes" id="UP000290602">
    <property type="component" value="Unassembled WGS sequence"/>
</dbReference>
<dbReference type="InterPro" id="IPR036291">
    <property type="entry name" value="NAD(P)-bd_dom_sf"/>
</dbReference>
<reference evidence="4 5" key="1">
    <citation type="submission" date="2018-08" db="EMBL/GenBank/DDBJ databases">
        <title>Lactobacillus suantsai sp. nov., isolated from traditional fermented suan-tsai in Taiwan.</title>
        <authorList>
            <person name="Huang C.-H."/>
        </authorList>
    </citation>
    <scope>NUCLEOTIDE SEQUENCE [LARGE SCALE GENOMIC DNA]</scope>
    <source>
        <strain evidence="4 5">BCRC 12945</strain>
    </source>
</reference>
<dbReference type="SUPFAM" id="SSF51735">
    <property type="entry name" value="NAD(P)-binding Rossmann-fold domains"/>
    <property type="match status" value="1"/>
</dbReference>
<name>A0A4Q0VFR5_9LACO</name>
<dbReference type="RefSeq" id="WP_129033391.1">
    <property type="nucleotide sequence ID" value="NZ_CP059603.1"/>
</dbReference>
<evidence type="ECO:0000313" key="4">
    <source>
        <dbReference type="EMBL" id="RXI75929.1"/>
    </source>
</evidence>
<evidence type="ECO:0000259" key="3">
    <source>
        <dbReference type="SMART" id="SM00829"/>
    </source>
</evidence>
<evidence type="ECO:0000256" key="1">
    <source>
        <dbReference type="ARBA" id="ARBA00022857"/>
    </source>
</evidence>
<comment type="caution">
    <text evidence="4">The sequence shown here is derived from an EMBL/GenBank/DDBJ whole genome shotgun (WGS) entry which is preliminary data.</text>
</comment>
<organism evidence="4 5">
    <name type="scientific">Levilactobacillus suantsaii</name>
    <dbReference type="NCBI Taxonomy" id="2292255"/>
    <lineage>
        <taxon>Bacteria</taxon>
        <taxon>Bacillati</taxon>
        <taxon>Bacillota</taxon>
        <taxon>Bacilli</taxon>
        <taxon>Lactobacillales</taxon>
        <taxon>Lactobacillaceae</taxon>
        <taxon>Levilactobacillus</taxon>
    </lineage>
</organism>
<sequence length="324" mass="33912">MQALVVPQAGDQQLTQLKWIERPVPTPQAGEILIQTRAVGLNPVDYKVIESGVDAWQYPHTVGLDVAGVVRAVGPNVQGFAVGQRVCGHGNLAVDGSFAEAVVATASAVTVIPDTVSFTQAAGSLCAGLTAYQAIFRKANLNNVHTVLIHAGAGGVGSMAIQLAKVAGKRVFTTVSAAKQDFVRQLYPDTLIDYRTENVTQRIHDLTQGQGVDLVVNTIGHPDADLPRLAYNGQLVCVLDTPTQVPASQALTVSNLDLGGAHRSGNAAQVADLGQMAHDLLALEAGGQVSPLITQVLDRRDIVAGLQDLAADQVVGKVVARFDA</sequence>
<keyword evidence="2" id="KW-0560">Oxidoreductase</keyword>
<dbReference type="Gene3D" id="3.90.180.10">
    <property type="entry name" value="Medium-chain alcohol dehydrogenases, catalytic domain"/>
    <property type="match status" value="1"/>
</dbReference>
<dbReference type="PANTHER" id="PTHR48106:SF17">
    <property type="entry name" value="ENOYL REDUCTASE (ER) DOMAIN-CONTAINING PROTEIN"/>
    <property type="match status" value="1"/>
</dbReference>
<dbReference type="GO" id="GO:0070402">
    <property type="term" value="F:NADPH binding"/>
    <property type="evidence" value="ECO:0007669"/>
    <property type="project" value="TreeGrafter"/>
</dbReference>
<dbReference type="PANTHER" id="PTHR48106">
    <property type="entry name" value="QUINONE OXIDOREDUCTASE PIG3-RELATED"/>
    <property type="match status" value="1"/>
</dbReference>
<proteinExistence type="predicted"/>
<evidence type="ECO:0000256" key="2">
    <source>
        <dbReference type="ARBA" id="ARBA00023002"/>
    </source>
</evidence>
<feature type="domain" description="Enoyl reductase (ER)" evidence="3">
    <location>
        <begin position="12"/>
        <end position="320"/>
    </location>
</feature>
<dbReference type="CDD" id="cd08271">
    <property type="entry name" value="MDR5"/>
    <property type="match status" value="1"/>
</dbReference>
<protein>
    <submittedName>
        <fullName evidence="4">Alcohol dehydrogenase</fullName>
    </submittedName>
</protein>
<gene>
    <name evidence="4" type="ORF">DXH47_11265</name>
</gene>
<dbReference type="AlphaFoldDB" id="A0A4Q0VFR5"/>